<feature type="region of interest" description="Disordered" evidence="1">
    <location>
        <begin position="1"/>
        <end position="79"/>
    </location>
</feature>
<feature type="transmembrane region" description="Helical" evidence="2">
    <location>
        <begin position="114"/>
        <end position="133"/>
    </location>
</feature>
<keyword evidence="2" id="KW-0472">Membrane</keyword>
<keyword evidence="2" id="KW-0812">Transmembrane</keyword>
<evidence type="ECO:0000313" key="4">
    <source>
        <dbReference type="Proteomes" id="UP000192513"/>
    </source>
</evidence>
<feature type="compositionally biased region" description="Low complexity" evidence="1">
    <location>
        <begin position="24"/>
        <end position="36"/>
    </location>
</feature>
<keyword evidence="2" id="KW-1133">Transmembrane helix</keyword>
<evidence type="ECO:0000256" key="2">
    <source>
        <dbReference type="SAM" id="Phobius"/>
    </source>
</evidence>
<name>A0A1X0I7F3_9MYCO</name>
<evidence type="ECO:0000313" key="3">
    <source>
        <dbReference type="EMBL" id="ORB37950.1"/>
    </source>
</evidence>
<dbReference type="Proteomes" id="UP000192513">
    <property type="component" value="Unassembled WGS sequence"/>
</dbReference>
<evidence type="ECO:0008006" key="5">
    <source>
        <dbReference type="Google" id="ProtNLM"/>
    </source>
</evidence>
<organism evidence="3 4">
    <name type="scientific">Mycobacterium paraseoulense</name>
    <dbReference type="NCBI Taxonomy" id="590652"/>
    <lineage>
        <taxon>Bacteria</taxon>
        <taxon>Bacillati</taxon>
        <taxon>Actinomycetota</taxon>
        <taxon>Actinomycetes</taxon>
        <taxon>Mycobacteriales</taxon>
        <taxon>Mycobacteriaceae</taxon>
        <taxon>Mycobacterium</taxon>
    </lineage>
</organism>
<feature type="transmembrane region" description="Helical" evidence="2">
    <location>
        <begin position="158"/>
        <end position="178"/>
    </location>
</feature>
<comment type="caution">
    <text evidence="3">The sequence shown here is derived from an EMBL/GenBank/DDBJ whole genome shotgun (WGS) entry which is preliminary data.</text>
</comment>
<sequence length="196" mass="20305">MGGRRVVIQRSTPRGGNTDARNDAPTQPTFPAAGPGPARPCPLVVRQHLRGGGEDPGPASRRAPPRDPGGRQPSVVTPGAGQSAALFAPAAPITLLTTAAAASSGWQIEGARRWLAATAGCSIAGLVISGYLIRTVNVGVMFAATAPPPAERDARIRIWYRLNLVRIAAAAGALFAANRADRVIARRRAREVTGTP</sequence>
<evidence type="ECO:0000256" key="1">
    <source>
        <dbReference type="SAM" id="MobiDB-lite"/>
    </source>
</evidence>
<dbReference type="AlphaFoldDB" id="A0A1X0I7F3"/>
<accession>A0A1X0I7F3</accession>
<dbReference type="STRING" id="590652.BST39_18155"/>
<proteinExistence type="predicted"/>
<reference evidence="3 4" key="1">
    <citation type="submission" date="2017-02" db="EMBL/GenBank/DDBJ databases">
        <title>The new phylogeny of genus Mycobacterium.</title>
        <authorList>
            <person name="Tortoli E."/>
            <person name="Trovato A."/>
            <person name="Cirillo D.M."/>
        </authorList>
    </citation>
    <scope>NUCLEOTIDE SEQUENCE [LARGE SCALE GENOMIC DNA]</scope>
    <source>
        <strain evidence="3 4">DSM 45000</strain>
    </source>
</reference>
<dbReference type="EMBL" id="MVIE01000024">
    <property type="protein sequence ID" value="ORB37950.1"/>
    <property type="molecule type" value="Genomic_DNA"/>
</dbReference>
<keyword evidence="4" id="KW-1185">Reference proteome</keyword>
<gene>
    <name evidence="3" type="ORF">BST39_18155</name>
</gene>
<protein>
    <recommendedName>
        <fullName evidence="5">DUF1772 domain-containing protein</fullName>
    </recommendedName>
</protein>